<evidence type="ECO:0000313" key="2">
    <source>
        <dbReference type="EMBL" id="MFD1374278.1"/>
    </source>
</evidence>
<keyword evidence="1" id="KW-0732">Signal</keyword>
<dbReference type="RefSeq" id="WP_317794123.1">
    <property type="nucleotide sequence ID" value="NZ_AP028461.1"/>
</dbReference>
<keyword evidence="3" id="KW-1185">Reference proteome</keyword>
<dbReference type="EMBL" id="JBHTMK010000079">
    <property type="protein sequence ID" value="MFD1374278.1"/>
    <property type="molecule type" value="Genomic_DNA"/>
</dbReference>
<feature type="chain" id="PRO_5046912248" evidence="1">
    <location>
        <begin position="25"/>
        <end position="381"/>
    </location>
</feature>
<sequence length="381" mass="39496">MRRVLPTLVATLLTIDVMATPARAATTQTAVLAACDDGFLYSDNVDVAQDASGTVHGFAAYRHSESCGNRIHYFEGSGSSWSSQATDLFGTVVGVAQDGTGTYLLHIVEEIAGTPQLVVAKRGTGGQFSRLAVLGPAASATTGEGKGDIVARNGRWLAVFPVPGEAAGDTDLYTAGTLHHGLSTAKPFITGSAADAFPALTLGADGAVTAAWHRSTATDKTVYTARTTNGRRWTQRTVASTGPYSQLKQVDVAVSTAGTFVAWAERLPSIRVQVADDLTGSWQVQAPPYEFTNGTGSWDPVLTTSGTKVAVGYSHGDEYPADSAVIAQRPAAEGSWTTSRPVGEPSNIDSYAVVGFALTGTSLTAVSVVGDTVYALSGLTL</sequence>
<protein>
    <submittedName>
        <fullName evidence="2">Uncharacterized protein</fullName>
    </submittedName>
</protein>
<dbReference type="PROSITE" id="PS51257">
    <property type="entry name" value="PROKAR_LIPOPROTEIN"/>
    <property type="match status" value="1"/>
</dbReference>
<name>A0ABW4AWF0_9ACTN</name>
<evidence type="ECO:0000313" key="3">
    <source>
        <dbReference type="Proteomes" id="UP001597183"/>
    </source>
</evidence>
<reference evidence="3" key="1">
    <citation type="journal article" date="2019" name="Int. J. Syst. Evol. Microbiol.">
        <title>The Global Catalogue of Microorganisms (GCM) 10K type strain sequencing project: providing services to taxonomists for standard genome sequencing and annotation.</title>
        <authorList>
            <consortium name="The Broad Institute Genomics Platform"/>
            <consortium name="The Broad Institute Genome Sequencing Center for Infectious Disease"/>
            <person name="Wu L."/>
            <person name="Ma J."/>
        </authorList>
    </citation>
    <scope>NUCLEOTIDE SEQUENCE [LARGE SCALE GENOMIC DNA]</scope>
    <source>
        <strain evidence="3">CCM 7526</strain>
    </source>
</reference>
<evidence type="ECO:0000256" key="1">
    <source>
        <dbReference type="SAM" id="SignalP"/>
    </source>
</evidence>
<accession>A0ABW4AWF0</accession>
<comment type="caution">
    <text evidence="2">The sequence shown here is derived from an EMBL/GenBank/DDBJ whole genome shotgun (WGS) entry which is preliminary data.</text>
</comment>
<organism evidence="2 3">
    <name type="scientific">Actinoplanes sichuanensis</name>
    <dbReference type="NCBI Taxonomy" id="512349"/>
    <lineage>
        <taxon>Bacteria</taxon>
        <taxon>Bacillati</taxon>
        <taxon>Actinomycetota</taxon>
        <taxon>Actinomycetes</taxon>
        <taxon>Micromonosporales</taxon>
        <taxon>Micromonosporaceae</taxon>
        <taxon>Actinoplanes</taxon>
    </lineage>
</organism>
<gene>
    <name evidence="2" type="ORF">ACFQ5G_53880</name>
</gene>
<feature type="signal peptide" evidence="1">
    <location>
        <begin position="1"/>
        <end position="24"/>
    </location>
</feature>
<proteinExistence type="predicted"/>
<dbReference type="Proteomes" id="UP001597183">
    <property type="component" value="Unassembled WGS sequence"/>
</dbReference>